<proteinExistence type="predicted"/>
<sequence>MHVFDFLGVCSPFSYDRSETHFQTSSALFDSELLEAGLIGNIEHQPHPALHPAAGGYSSQIPVAGATYNELVFMQPSRLFFTLRDIVRIKSLDGVRHDSCGTHRMLVTAETPSGLKAGECEPETFIQANNAQDVYEEKWGVWGSDSWRKDMGLPPTWVGVVAKYLKKHLKAVFRYVTLMGIPSENSDRAVVHRQWIGHA</sequence>
<dbReference type="RefSeq" id="XP_001241593.1">
    <property type="nucleotide sequence ID" value="XM_001241592.1"/>
</dbReference>
<dbReference type="Proteomes" id="UP000001261">
    <property type="component" value="Unassembled WGS sequence"/>
</dbReference>
<keyword evidence="2" id="KW-1185">Reference proteome</keyword>
<dbReference type="VEuPathDB" id="FungiDB:CIMG_08756"/>
<evidence type="ECO:0000313" key="2">
    <source>
        <dbReference type="Proteomes" id="UP000001261"/>
    </source>
</evidence>
<evidence type="ECO:0000313" key="1">
    <source>
        <dbReference type="EMBL" id="EAS30010.3"/>
    </source>
</evidence>
<gene>
    <name evidence="1" type="ORF">CIMG_08756</name>
</gene>
<dbReference type="EMBL" id="GG704913">
    <property type="protein sequence ID" value="EAS30010.3"/>
    <property type="molecule type" value="Genomic_DNA"/>
</dbReference>
<reference evidence="2" key="2">
    <citation type="journal article" date="2010" name="Genome Res.">
        <title>Population genomic sequencing of Coccidioides fungi reveals recent hybridization and transposon control.</title>
        <authorList>
            <person name="Neafsey D.E."/>
            <person name="Barker B.M."/>
            <person name="Sharpton T.J."/>
            <person name="Stajich J.E."/>
            <person name="Park D.J."/>
            <person name="Whiston E."/>
            <person name="Hung C.-Y."/>
            <person name="McMahan C."/>
            <person name="White J."/>
            <person name="Sykes S."/>
            <person name="Heiman D."/>
            <person name="Young S."/>
            <person name="Zeng Q."/>
            <person name="Abouelleil A."/>
            <person name="Aftuck L."/>
            <person name="Bessette D."/>
            <person name="Brown A."/>
            <person name="FitzGerald M."/>
            <person name="Lui A."/>
            <person name="Macdonald J.P."/>
            <person name="Priest M."/>
            <person name="Orbach M.J."/>
            <person name="Galgiani J.N."/>
            <person name="Kirkland T.N."/>
            <person name="Cole G.T."/>
            <person name="Birren B.W."/>
            <person name="Henn M.R."/>
            <person name="Taylor J.W."/>
            <person name="Rounsley S.D."/>
        </authorList>
    </citation>
    <scope>GENOME REANNOTATION</scope>
    <source>
        <strain evidence="2">RS</strain>
    </source>
</reference>
<accession>J3K649</accession>
<reference evidence="2" key="1">
    <citation type="journal article" date="2009" name="Genome Res.">
        <title>Comparative genomic analyses of the human fungal pathogens Coccidioides and their relatives.</title>
        <authorList>
            <person name="Sharpton T.J."/>
            <person name="Stajich J.E."/>
            <person name="Rounsley S.D."/>
            <person name="Gardner M.J."/>
            <person name="Wortman J.R."/>
            <person name="Jordar V.S."/>
            <person name="Maiti R."/>
            <person name="Kodira C.D."/>
            <person name="Neafsey D.E."/>
            <person name="Zeng Q."/>
            <person name="Hung C.-Y."/>
            <person name="McMahan C."/>
            <person name="Muszewska A."/>
            <person name="Grynberg M."/>
            <person name="Mandel M.A."/>
            <person name="Kellner E.M."/>
            <person name="Barker B.M."/>
            <person name="Galgiani J.N."/>
            <person name="Orbach M.J."/>
            <person name="Kirkland T.N."/>
            <person name="Cole G.T."/>
            <person name="Henn M.R."/>
            <person name="Birren B.W."/>
            <person name="Taylor J.W."/>
        </authorList>
    </citation>
    <scope>NUCLEOTIDE SEQUENCE [LARGE SCALE GENOMIC DNA]</scope>
    <source>
        <strain evidence="2">RS</strain>
    </source>
</reference>
<dbReference type="GeneID" id="4559979"/>
<organism evidence="1 2">
    <name type="scientific">Coccidioides immitis (strain RS)</name>
    <name type="common">Valley fever fungus</name>
    <dbReference type="NCBI Taxonomy" id="246410"/>
    <lineage>
        <taxon>Eukaryota</taxon>
        <taxon>Fungi</taxon>
        <taxon>Dikarya</taxon>
        <taxon>Ascomycota</taxon>
        <taxon>Pezizomycotina</taxon>
        <taxon>Eurotiomycetes</taxon>
        <taxon>Eurotiomycetidae</taxon>
        <taxon>Onygenales</taxon>
        <taxon>Onygenaceae</taxon>
        <taxon>Coccidioides</taxon>
    </lineage>
</organism>
<dbReference type="KEGG" id="cim:CIMG_08756"/>
<dbReference type="InParanoid" id="J3K649"/>
<dbReference type="AlphaFoldDB" id="J3K649"/>
<protein>
    <submittedName>
        <fullName evidence="1">Uncharacterized protein</fullName>
    </submittedName>
</protein>
<name>J3K649_COCIM</name>